<comment type="caution">
    <text evidence="3">The sequence shown here is derived from an EMBL/GenBank/DDBJ whole genome shotgun (WGS) entry which is preliminary data.</text>
</comment>
<dbReference type="PROSITE" id="PS51202">
    <property type="entry name" value="RCK_C"/>
    <property type="match status" value="1"/>
</dbReference>
<evidence type="ECO:0000259" key="1">
    <source>
        <dbReference type="PROSITE" id="PS51201"/>
    </source>
</evidence>
<dbReference type="PANTHER" id="PTHR43833:SF7">
    <property type="entry name" value="KTR SYSTEM POTASSIUM UPTAKE PROTEIN C"/>
    <property type="match status" value="1"/>
</dbReference>
<protein>
    <submittedName>
        <fullName evidence="3">Trk system potassium uptake protein TrkA</fullName>
    </submittedName>
</protein>
<organism evidence="3 4">
    <name type="scientific">Kineococcus xinjiangensis</name>
    <dbReference type="NCBI Taxonomy" id="512762"/>
    <lineage>
        <taxon>Bacteria</taxon>
        <taxon>Bacillati</taxon>
        <taxon>Actinomycetota</taxon>
        <taxon>Actinomycetes</taxon>
        <taxon>Kineosporiales</taxon>
        <taxon>Kineosporiaceae</taxon>
        <taxon>Kineococcus</taxon>
    </lineage>
</organism>
<dbReference type="InterPro" id="IPR036291">
    <property type="entry name" value="NAD(P)-bd_dom_sf"/>
</dbReference>
<dbReference type="Pfam" id="PF02080">
    <property type="entry name" value="TrkA_C"/>
    <property type="match status" value="1"/>
</dbReference>
<evidence type="ECO:0000259" key="2">
    <source>
        <dbReference type="PROSITE" id="PS51202"/>
    </source>
</evidence>
<dbReference type="AlphaFoldDB" id="A0A2S6IUX8"/>
<dbReference type="InterPro" id="IPR050721">
    <property type="entry name" value="Trk_Ktr_HKT_K-transport"/>
</dbReference>
<evidence type="ECO:0000313" key="3">
    <source>
        <dbReference type="EMBL" id="PPK98082.1"/>
    </source>
</evidence>
<dbReference type="Proteomes" id="UP000239485">
    <property type="component" value="Unassembled WGS sequence"/>
</dbReference>
<dbReference type="InterPro" id="IPR006037">
    <property type="entry name" value="RCK_C"/>
</dbReference>
<feature type="domain" description="RCK C-terminal" evidence="2">
    <location>
        <begin position="143"/>
        <end position="225"/>
    </location>
</feature>
<proteinExistence type="predicted"/>
<feature type="domain" description="RCK N-terminal" evidence="1">
    <location>
        <begin position="10"/>
        <end position="127"/>
    </location>
</feature>
<dbReference type="InterPro" id="IPR036721">
    <property type="entry name" value="RCK_C_sf"/>
</dbReference>
<dbReference type="Pfam" id="PF02254">
    <property type="entry name" value="TrkA_N"/>
    <property type="match status" value="1"/>
</dbReference>
<dbReference type="PANTHER" id="PTHR43833">
    <property type="entry name" value="POTASSIUM CHANNEL PROTEIN 2-RELATED-RELATED"/>
    <property type="match status" value="1"/>
</dbReference>
<sequence>MKKLTVRQPNRSVAVIGLGRFGRSLALELASSGDVDVLGIDSDRGLVDELSTTLTHAVVADSTREDALRQLSVHEFDRAVVGIGSNLEASILTASLLVQFGIPHIWAKAISEPHARILAQIGVQHVTRPEYDMGLRIAHLVRGRMQDFIEFEEGFAMVKTVAPPGLVGRTLHEARVRADHRVTVVAHHRPGEPFTYATPDTLLQPGDVVIVSGATRDVERFSDLA</sequence>
<dbReference type="RefSeq" id="WP_211290851.1">
    <property type="nucleotide sequence ID" value="NZ_PTJD01000002.1"/>
</dbReference>
<dbReference type="Gene3D" id="3.30.70.1450">
    <property type="entry name" value="Regulator of K+ conductance, C-terminal domain"/>
    <property type="match status" value="1"/>
</dbReference>
<keyword evidence="4" id="KW-1185">Reference proteome</keyword>
<dbReference type="SUPFAM" id="SSF51735">
    <property type="entry name" value="NAD(P)-binding Rossmann-fold domains"/>
    <property type="match status" value="1"/>
</dbReference>
<name>A0A2S6IUX8_9ACTN</name>
<accession>A0A2S6IUX8</accession>
<dbReference type="GO" id="GO:0006813">
    <property type="term" value="P:potassium ion transport"/>
    <property type="evidence" value="ECO:0007669"/>
    <property type="project" value="InterPro"/>
</dbReference>
<evidence type="ECO:0000313" key="4">
    <source>
        <dbReference type="Proteomes" id="UP000239485"/>
    </source>
</evidence>
<dbReference type="Gene3D" id="3.40.50.720">
    <property type="entry name" value="NAD(P)-binding Rossmann-like Domain"/>
    <property type="match status" value="1"/>
</dbReference>
<gene>
    <name evidence="3" type="ORF">CLV92_102235</name>
</gene>
<dbReference type="GO" id="GO:0008324">
    <property type="term" value="F:monoatomic cation transmembrane transporter activity"/>
    <property type="evidence" value="ECO:0007669"/>
    <property type="project" value="InterPro"/>
</dbReference>
<dbReference type="PROSITE" id="PS51201">
    <property type="entry name" value="RCK_N"/>
    <property type="match status" value="1"/>
</dbReference>
<reference evidence="3 4" key="1">
    <citation type="submission" date="2018-02" db="EMBL/GenBank/DDBJ databases">
        <title>Genomic Encyclopedia of Archaeal and Bacterial Type Strains, Phase II (KMG-II): from individual species to whole genera.</title>
        <authorList>
            <person name="Goeker M."/>
        </authorList>
    </citation>
    <scope>NUCLEOTIDE SEQUENCE [LARGE SCALE GENOMIC DNA]</scope>
    <source>
        <strain evidence="3 4">DSM 22857</strain>
    </source>
</reference>
<dbReference type="EMBL" id="PTJD01000002">
    <property type="protein sequence ID" value="PPK98082.1"/>
    <property type="molecule type" value="Genomic_DNA"/>
</dbReference>
<dbReference type="SUPFAM" id="SSF116726">
    <property type="entry name" value="TrkA C-terminal domain-like"/>
    <property type="match status" value="1"/>
</dbReference>
<dbReference type="InterPro" id="IPR003148">
    <property type="entry name" value="RCK_N"/>
</dbReference>